<evidence type="ECO:0000313" key="2">
    <source>
        <dbReference type="Proteomes" id="UP000194499"/>
    </source>
</evidence>
<protein>
    <recommendedName>
        <fullName evidence="3">DUF3800 domain-containing protein</fullName>
    </recommendedName>
</protein>
<dbReference type="AlphaFoldDB" id="A0A1Y5ZES0"/>
<sequence>MVSKQKKYILFIDETGIAQSSTQPFTLTGVIFENKYAVDQNGRTSELRNRLNRVKMQCFGTQDVMLHLDEISRGRGDFAKFKKEQRADFYNNMPNFLGNLDFKIISVTIDKVKLKQYFLAHKDPYVVAFIHILETFYSFLSQTDVENARIVLESRDDYENLLIQKAFFEVFNNGTMHLDFQKYREKIKGFILAKKGDPLYQSGLEIADLVCNPIGRVRKGIVEAKPKCIKNYGTENKIFKAIKTKIYSPSPDQDFRNWGFKKIPITKKKRDWIDDPRQDDEATGA</sequence>
<evidence type="ECO:0000313" key="1">
    <source>
        <dbReference type="EMBL" id="SMD93599.1"/>
    </source>
</evidence>
<dbReference type="Pfam" id="PF12686">
    <property type="entry name" value="DUF3800"/>
    <property type="match status" value="1"/>
</dbReference>
<accession>A0A1Y5ZES0</accession>
<evidence type="ECO:0008006" key="3">
    <source>
        <dbReference type="Google" id="ProtNLM"/>
    </source>
</evidence>
<dbReference type="EMBL" id="FWZB01000036">
    <property type="protein sequence ID" value="SMD93599.1"/>
    <property type="molecule type" value="Genomic_DNA"/>
</dbReference>
<reference evidence="2" key="1">
    <citation type="submission" date="2017-04" db="EMBL/GenBank/DDBJ databases">
        <authorList>
            <person name="Criscuolo A."/>
        </authorList>
    </citation>
    <scope>NUCLEOTIDE SEQUENCE [LARGE SCALE GENOMIC DNA]</scope>
</reference>
<proteinExistence type="predicted"/>
<dbReference type="RefSeq" id="WP_088106392.1">
    <property type="nucleotide sequence ID" value="NZ_FWZB01000036.1"/>
</dbReference>
<name>A0A1Y5ZES0_9BACI</name>
<dbReference type="Proteomes" id="UP000194499">
    <property type="component" value="Unassembled WGS sequence"/>
</dbReference>
<gene>
    <name evidence="1" type="ORF">BACERE00191_01945</name>
</gene>
<organism evidence="1 2">
    <name type="scientific">Bacillus pacificus</name>
    <dbReference type="NCBI Taxonomy" id="2026187"/>
    <lineage>
        <taxon>Bacteria</taxon>
        <taxon>Bacillati</taxon>
        <taxon>Bacillota</taxon>
        <taxon>Bacilli</taxon>
        <taxon>Bacillales</taxon>
        <taxon>Bacillaceae</taxon>
        <taxon>Bacillus</taxon>
        <taxon>Bacillus cereus group</taxon>
    </lineage>
</organism>
<dbReference type="InterPro" id="IPR024524">
    <property type="entry name" value="DUF3800"/>
</dbReference>